<keyword evidence="6" id="KW-1185">Reference proteome</keyword>
<dbReference type="InterPro" id="IPR003593">
    <property type="entry name" value="AAA+_ATPase"/>
</dbReference>
<keyword evidence="1" id="KW-0813">Transport</keyword>
<dbReference type="Gene3D" id="3.40.50.300">
    <property type="entry name" value="P-loop containing nucleotide triphosphate hydrolases"/>
    <property type="match status" value="1"/>
</dbReference>
<name>A0A1M5T3D2_9BACT</name>
<dbReference type="Proteomes" id="UP000184139">
    <property type="component" value="Unassembled WGS sequence"/>
</dbReference>
<dbReference type="InterPro" id="IPR003439">
    <property type="entry name" value="ABC_transporter-like_ATP-bd"/>
</dbReference>
<dbReference type="SMART" id="SM00382">
    <property type="entry name" value="AAA"/>
    <property type="match status" value="1"/>
</dbReference>
<dbReference type="SUPFAM" id="SSF52540">
    <property type="entry name" value="P-loop containing nucleoside triphosphate hydrolases"/>
    <property type="match status" value="1"/>
</dbReference>
<dbReference type="PANTHER" id="PTHR42939:SF1">
    <property type="entry name" value="ABC TRANSPORTER ATP-BINDING PROTEIN ALBC-RELATED"/>
    <property type="match status" value="1"/>
</dbReference>
<dbReference type="PROSITE" id="PS50893">
    <property type="entry name" value="ABC_TRANSPORTER_2"/>
    <property type="match status" value="1"/>
</dbReference>
<dbReference type="Pfam" id="PF00005">
    <property type="entry name" value="ABC_tran"/>
    <property type="match status" value="1"/>
</dbReference>
<dbReference type="OrthoDB" id="9809450at2"/>
<dbReference type="InterPro" id="IPR051782">
    <property type="entry name" value="ABC_Transporter_VariousFunc"/>
</dbReference>
<evidence type="ECO:0000256" key="3">
    <source>
        <dbReference type="ARBA" id="ARBA00022840"/>
    </source>
</evidence>
<dbReference type="GO" id="GO:0005524">
    <property type="term" value="F:ATP binding"/>
    <property type="evidence" value="ECO:0007669"/>
    <property type="project" value="UniProtKB-KW"/>
</dbReference>
<gene>
    <name evidence="5" type="ORF">SAMN02745124_00578</name>
</gene>
<dbReference type="PANTHER" id="PTHR42939">
    <property type="entry name" value="ABC TRANSPORTER ATP-BINDING PROTEIN ALBC-RELATED"/>
    <property type="match status" value="1"/>
</dbReference>
<evidence type="ECO:0000313" key="5">
    <source>
        <dbReference type="EMBL" id="SHH45208.1"/>
    </source>
</evidence>
<dbReference type="CDD" id="cd03230">
    <property type="entry name" value="ABC_DR_subfamily_A"/>
    <property type="match status" value="1"/>
</dbReference>
<accession>A0A1M5T3D2</accession>
<dbReference type="STRING" id="1121409.SAMN02745124_00578"/>
<feature type="domain" description="ABC transporter" evidence="4">
    <location>
        <begin position="6"/>
        <end position="238"/>
    </location>
</feature>
<evidence type="ECO:0000313" key="6">
    <source>
        <dbReference type="Proteomes" id="UP000184139"/>
    </source>
</evidence>
<evidence type="ECO:0000256" key="2">
    <source>
        <dbReference type="ARBA" id="ARBA00022741"/>
    </source>
</evidence>
<keyword evidence="3 5" id="KW-0067">ATP-binding</keyword>
<reference evidence="5 6" key="1">
    <citation type="submission" date="2016-11" db="EMBL/GenBank/DDBJ databases">
        <authorList>
            <person name="Jaros S."/>
            <person name="Januszkiewicz K."/>
            <person name="Wedrychowicz H."/>
        </authorList>
    </citation>
    <scope>NUCLEOTIDE SEQUENCE [LARGE SCALE GENOMIC DNA]</scope>
    <source>
        <strain evidence="5 6">DSM 9705</strain>
    </source>
</reference>
<dbReference type="EMBL" id="FQXS01000002">
    <property type="protein sequence ID" value="SHH45208.1"/>
    <property type="molecule type" value="Genomic_DNA"/>
</dbReference>
<dbReference type="AlphaFoldDB" id="A0A1M5T3D2"/>
<organism evidence="5 6">
    <name type="scientific">Desulfofustis glycolicus DSM 9705</name>
    <dbReference type="NCBI Taxonomy" id="1121409"/>
    <lineage>
        <taxon>Bacteria</taxon>
        <taxon>Pseudomonadati</taxon>
        <taxon>Thermodesulfobacteriota</taxon>
        <taxon>Desulfobulbia</taxon>
        <taxon>Desulfobulbales</taxon>
        <taxon>Desulfocapsaceae</taxon>
        <taxon>Desulfofustis</taxon>
    </lineage>
</organism>
<dbReference type="RefSeq" id="WP_073373311.1">
    <property type="nucleotide sequence ID" value="NZ_FQXS01000002.1"/>
</dbReference>
<protein>
    <submittedName>
        <fullName evidence="5">ABC-2 type transport system ATP-binding protein</fullName>
    </submittedName>
</protein>
<keyword evidence="2" id="KW-0547">Nucleotide-binding</keyword>
<dbReference type="InterPro" id="IPR027417">
    <property type="entry name" value="P-loop_NTPase"/>
</dbReference>
<evidence type="ECO:0000256" key="1">
    <source>
        <dbReference type="ARBA" id="ARBA00022448"/>
    </source>
</evidence>
<evidence type="ECO:0000259" key="4">
    <source>
        <dbReference type="PROSITE" id="PS50893"/>
    </source>
</evidence>
<sequence length="263" mass="29039">MSKDVLVLKQLSKQFDRLTAVDGIDLQVGAGEIFGFLGPNGAGKTTTIKMIAGLLLPTGGSASICGHSLTSESRICRQLTGYIPDRPYLYEKLTGGEYLNFIASLYPDTTEPGRQQVRAEQYLQLFDLHQWRNNLIESYSHGMRQKLIMTSMLMLDLPLLVVDEPMVGLDPKSARIVKELFRKKARHGTTIFLSTHSMEIAEELCDRVSIIVNGSIIASGDIDSLRQDPSLAGKNLEELFLQLTGAFELQHVIAALREDSAGN</sequence>
<dbReference type="GO" id="GO:0016887">
    <property type="term" value="F:ATP hydrolysis activity"/>
    <property type="evidence" value="ECO:0007669"/>
    <property type="project" value="InterPro"/>
</dbReference>
<proteinExistence type="predicted"/>